<gene>
    <name evidence="9" type="ORF">ACJMK2_030630</name>
</gene>
<evidence type="ECO:0000256" key="4">
    <source>
        <dbReference type="ARBA" id="ARBA00022737"/>
    </source>
</evidence>
<evidence type="ECO:0000313" key="10">
    <source>
        <dbReference type="Proteomes" id="UP001634394"/>
    </source>
</evidence>
<dbReference type="InterPro" id="IPR008979">
    <property type="entry name" value="Galactose-bd-like_sf"/>
</dbReference>
<evidence type="ECO:0000256" key="5">
    <source>
        <dbReference type="ARBA" id="ARBA00022837"/>
    </source>
</evidence>
<feature type="domain" description="Tyrosine specific protein phosphatases" evidence="8">
    <location>
        <begin position="917"/>
        <end position="992"/>
    </location>
</feature>
<dbReference type="CDD" id="cd00047">
    <property type="entry name" value="PTPc"/>
    <property type="match status" value="2"/>
</dbReference>
<dbReference type="PROSITE" id="PS50056">
    <property type="entry name" value="TYR_PHOSPHATASE_2"/>
    <property type="match status" value="2"/>
</dbReference>
<comment type="caution">
    <text evidence="9">The sequence shown here is derived from an EMBL/GenBank/DDBJ whole genome shotgun (WGS) entry which is preliminary data.</text>
</comment>
<feature type="domain" description="Tyrosine-protein phosphatase" evidence="7">
    <location>
        <begin position="788"/>
        <end position="1001"/>
    </location>
</feature>
<dbReference type="InterPro" id="IPR050348">
    <property type="entry name" value="Protein-Tyr_Phosphatase"/>
</dbReference>
<feature type="domain" description="Tyrosine specific protein phosphatases" evidence="8">
    <location>
        <begin position="1210"/>
        <end position="1282"/>
    </location>
</feature>
<dbReference type="InterPro" id="IPR006585">
    <property type="entry name" value="FTP1"/>
</dbReference>
<keyword evidence="10" id="KW-1185">Reference proteome</keyword>
<dbReference type="SUPFAM" id="SSF49785">
    <property type="entry name" value="Galactose-binding domain-like"/>
    <property type="match status" value="2"/>
</dbReference>
<evidence type="ECO:0000256" key="3">
    <source>
        <dbReference type="ARBA" id="ARBA00022729"/>
    </source>
</evidence>
<dbReference type="InterPro" id="IPR000387">
    <property type="entry name" value="Tyr_Pase_dom"/>
</dbReference>
<dbReference type="SMART" id="SM00404">
    <property type="entry name" value="PTPc_motif"/>
    <property type="match status" value="2"/>
</dbReference>
<dbReference type="SUPFAM" id="SSF52799">
    <property type="entry name" value="(Phosphotyrosine protein) phosphatases II"/>
    <property type="match status" value="2"/>
</dbReference>
<dbReference type="SMART" id="SM00607">
    <property type="entry name" value="FTP"/>
    <property type="match status" value="1"/>
</dbReference>
<dbReference type="EMBL" id="JBJQND010000004">
    <property type="protein sequence ID" value="KAL3878265.1"/>
    <property type="molecule type" value="Genomic_DNA"/>
</dbReference>
<feature type="domain" description="Tyrosine-protein phosphatase" evidence="7">
    <location>
        <begin position="1033"/>
        <end position="1291"/>
    </location>
</feature>
<name>A0ABD3WXM7_SINWO</name>
<protein>
    <submittedName>
        <fullName evidence="9">Uncharacterized protein</fullName>
    </submittedName>
</protein>
<dbReference type="SMART" id="SM00181">
    <property type="entry name" value="EGF"/>
    <property type="match status" value="6"/>
</dbReference>
<dbReference type="InterPro" id="IPR029021">
    <property type="entry name" value="Prot-tyrosine_phosphatase-like"/>
</dbReference>
<evidence type="ECO:0000313" key="9">
    <source>
        <dbReference type="EMBL" id="KAL3878265.1"/>
    </source>
</evidence>
<keyword evidence="6" id="KW-1015">Disulfide bond</keyword>
<dbReference type="PANTHER" id="PTHR19134">
    <property type="entry name" value="RECEPTOR-TYPE TYROSINE-PROTEIN PHOSPHATASE"/>
    <property type="match status" value="1"/>
</dbReference>
<dbReference type="Pfam" id="PF00102">
    <property type="entry name" value="Y_phosphatase"/>
    <property type="match status" value="3"/>
</dbReference>
<evidence type="ECO:0000259" key="7">
    <source>
        <dbReference type="PROSITE" id="PS50055"/>
    </source>
</evidence>
<dbReference type="InterPro" id="IPR000742">
    <property type="entry name" value="EGF"/>
</dbReference>
<dbReference type="InterPro" id="IPR003595">
    <property type="entry name" value="Tyr_Pase_cat"/>
</dbReference>
<keyword evidence="4" id="KW-0677">Repeat</keyword>
<accession>A0ABD3WXM7</accession>
<dbReference type="Gene3D" id="3.90.190.10">
    <property type="entry name" value="Protein tyrosine phosphatase superfamily"/>
    <property type="match status" value="4"/>
</dbReference>
<keyword evidence="5" id="KW-0106">Calcium</keyword>
<dbReference type="SMART" id="SM00194">
    <property type="entry name" value="PTPc"/>
    <property type="match status" value="2"/>
</dbReference>
<dbReference type="Gene3D" id="2.60.120.260">
    <property type="entry name" value="Galactose-binding domain-like"/>
    <property type="match status" value="2"/>
</dbReference>
<keyword evidence="1" id="KW-0245">EGF-like domain</keyword>
<keyword evidence="3" id="KW-0732">Signal</keyword>
<dbReference type="PANTHER" id="PTHR19134:SF559">
    <property type="entry name" value="TYROSINE-PROTEIN PHOSPHATASE DOMAIN-CONTAINING PROTEIN"/>
    <property type="match status" value="1"/>
</dbReference>
<evidence type="ECO:0000256" key="1">
    <source>
        <dbReference type="ARBA" id="ARBA00022536"/>
    </source>
</evidence>
<evidence type="ECO:0000256" key="6">
    <source>
        <dbReference type="ARBA" id="ARBA00023157"/>
    </source>
</evidence>
<dbReference type="FunFam" id="2.170.300.10:FF:000041">
    <property type="entry name" value="Tyrosine protein kinase receptor tie-1, putative"/>
    <property type="match status" value="1"/>
</dbReference>
<dbReference type="GO" id="GO:0004725">
    <property type="term" value="F:protein tyrosine phosphatase activity"/>
    <property type="evidence" value="ECO:0007669"/>
    <property type="project" value="UniProtKB-EC"/>
</dbReference>
<keyword evidence="2" id="KW-0479">Metal-binding</keyword>
<dbReference type="Gene3D" id="2.170.300.10">
    <property type="entry name" value="Tie2 ligand-binding domain superfamily"/>
    <property type="match status" value="1"/>
</dbReference>
<dbReference type="GO" id="GO:0046872">
    <property type="term" value="F:metal ion binding"/>
    <property type="evidence" value="ECO:0007669"/>
    <property type="project" value="UniProtKB-KW"/>
</dbReference>
<dbReference type="Pfam" id="PF22633">
    <property type="entry name" value="F5_F8_type_C_2"/>
    <property type="match status" value="2"/>
</dbReference>
<evidence type="ECO:0000256" key="2">
    <source>
        <dbReference type="ARBA" id="ARBA00022723"/>
    </source>
</evidence>
<proteinExistence type="predicted"/>
<dbReference type="InterPro" id="IPR000242">
    <property type="entry name" value="PTP_cat"/>
</dbReference>
<organism evidence="9 10">
    <name type="scientific">Sinanodonta woodiana</name>
    <name type="common">Chinese pond mussel</name>
    <name type="synonym">Anodonta woodiana</name>
    <dbReference type="NCBI Taxonomy" id="1069815"/>
    <lineage>
        <taxon>Eukaryota</taxon>
        <taxon>Metazoa</taxon>
        <taxon>Spiralia</taxon>
        <taxon>Lophotrochozoa</taxon>
        <taxon>Mollusca</taxon>
        <taxon>Bivalvia</taxon>
        <taxon>Autobranchia</taxon>
        <taxon>Heteroconchia</taxon>
        <taxon>Palaeoheterodonta</taxon>
        <taxon>Unionida</taxon>
        <taxon>Unionoidea</taxon>
        <taxon>Unionidae</taxon>
        <taxon>Unioninae</taxon>
        <taxon>Sinanodonta</taxon>
    </lineage>
</organism>
<reference evidence="9 10" key="1">
    <citation type="submission" date="2024-11" db="EMBL/GenBank/DDBJ databases">
        <title>Chromosome-level genome assembly of the freshwater bivalve Anodonta woodiana.</title>
        <authorList>
            <person name="Chen X."/>
        </authorList>
    </citation>
    <scope>NUCLEOTIDE SEQUENCE [LARGE SCALE GENOMIC DNA]</scope>
    <source>
        <strain evidence="9">MN2024</strain>
        <tissue evidence="9">Gills</tissue>
    </source>
</reference>
<dbReference type="Proteomes" id="UP001634394">
    <property type="component" value="Unassembled WGS sequence"/>
</dbReference>
<evidence type="ECO:0000259" key="8">
    <source>
        <dbReference type="PROSITE" id="PS50056"/>
    </source>
</evidence>
<dbReference type="PROSITE" id="PS50055">
    <property type="entry name" value="TYR_PHOSPHATASE_PTP"/>
    <property type="match status" value="2"/>
</dbReference>
<sequence length="1301" mass="145327">MKLGFQCQRGGYNNNQPQFGPGCIYRCHCVADAQCDNDTGTCPGGCAEGWMGPGCQYGDIALRKATWQSSNTGSDKAVDGNPSTCSETNQMGEKWWMVDLNGLYRITGLAIFSNSPDTLKGFEVRVGNVSSTSKADFRSICFNDSDNENVSEITQVLCTSELIGKNLMITIMDQQTKLILCDVRVYGGRSLAYRRFANQSRDAYPSSVASKAVDGGTNTLFTEGSCTHTPDEISPRWMVDLEQVYTISRIEILNRKDCCAERLKGFSISFAINSNFVMVYKYPNKAPGILTEVTNMSSDTARFIQIELTDTLWGALTLCEVFIYGDCPENLCGWSCEYPCFCANLVDKRNKIDGYCPGSCAGNWTGSKCNLCYIDQGDVCVNICGKCRQGTLCNASDATCVDGCQPGWWNLSCRSECNHCNKNTSCTQLEGICSECAVGKWGPNCQHTCIDCGVATGCNISSGICLEGCRLGRFGVNCDKPCGHCGGDRSCDRDSGRCNNGCLPGWMNYNCTIECPSGWFGVNCSKECGHCANNSSCDRFNGTCIDGCSPGYTNSTCEKVCPSGFYGLHCNRSCYHCADGSSCHHINGACLNGCNLGYIEPMCDTECPKGYYGYNCSEKCGSCYNHTVCEHIKGDCSMGCEPDFTGSSCKEGQGSSASEDKLPFVGGGVGVAVVFLLIVIGLVMWRIRHLSSANRHQRGRPETRKMTSDNTLNTYETVTSSTQGTTMNVRLPQGAYENVHGIFASTEKQPKTKQKSEISGDCEPIHFSPCLDNVRFISSDQPSGIIHYQDFGVYYNLEEKRIRVDNLEDYVRKTVYLSTDCEQEYQGLVSGPQMEMNVALKLENRAKSRYKGIYAYDNTRVVLDLLPDEPDSDYINACFIDQKCYQYWPSEGSLQFGTLLVEIVDEEIYVDYTTRSLKVTKVKYTIQSDFYITGWEKILRQSHAGIGRTGTYLALDYLYSEGQATGSICVFDCINNMRRQRVGMVQTAGQYVYLHEALVEALLISGKRVDGNDFPDYYQQMREIDETKRRTRLWVEYESLRKDEQLLDKATPLTSKNPVYEKAYEFECGRRPENKMKNRYGNIMPCKSDSLYILTLKNKHGLILTQVPLPDTVVDLWTLAFEYEVETLVMLNEEEMPGEKIGTYWPKENQIAQFGPFTVTRVSETRMGTHVQRMLHVAREGKDSALSVKQFACSLWKTGNAIPESCSQFLSFLEEVESWQRQSNNGTVIVHCLNGAEKSGLFCVLWCVLERIKDDREVAIRSVVRQISVRRQQIIPSFEQYQFCHDIVLEYLTNYNKFGSA</sequence>